<dbReference type="PANTHER" id="PTHR41786">
    <property type="entry name" value="MOTILITY ACCESSORY FACTOR MAF"/>
    <property type="match status" value="1"/>
</dbReference>
<protein>
    <submittedName>
        <fullName evidence="2">Motility accessory factor</fullName>
    </submittedName>
</protein>
<organism evidence="2">
    <name type="scientific">hydrothermal vent metagenome</name>
    <dbReference type="NCBI Taxonomy" id="652676"/>
    <lineage>
        <taxon>unclassified sequences</taxon>
        <taxon>metagenomes</taxon>
        <taxon>ecological metagenomes</taxon>
    </lineage>
</organism>
<dbReference type="Pfam" id="PF01973">
    <property type="entry name" value="MptE-like"/>
    <property type="match status" value="1"/>
</dbReference>
<dbReference type="EMBL" id="UOGC01000003">
    <property type="protein sequence ID" value="VAX15121.1"/>
    <property type="molecule type" value="Genomic_DNA"/>
</dbReference>
<dbReference type="InterPro" id="IPR002826">
    <property type="entry name" value="MptE-like"/>
</dbReference>
<accession>A0A3B1BKP8</accession>
<gene>
    <name evidence="2" type="ORF">MNBD_NITROSPINAE01-1484</name>
</gene>
<name>A0A3B1BKP8_9ZZZZ</name>
<evidence type="ECO:0000313" key="2">
    <source>
        <dbReference type="EMBL" id="VAX15121.1"/>
    </source>
</evidence>
<dbReference type="AlphaFoldDB" id="A0A3B1BKP8"/>
<feature type="domain" description="6-hydroxymethylpterin diphosphokinase MptE-like" evidence="1">
    <location>
        <begin position="204"/>
        <end position="371"/>
    </location>
</feature>
<sequence length="616" mass="67033">MTVFEKNIQAVAEKDRELADLVAKIKKFPRIERETGECGRVTLNIEGPDGRGVLHFPDIHPPQLGGSIEKIGRARMVAILGFGSGSLLGEAVARTPEQTFILLIEPDIDLFAAVLREVDISSILGLERVSLSVGETFRTATFARAENEFGVFTLSDFSIVENPWSARLYRSYFNDVKRELEQLKKFGGQNVIAMEHLGPKWRDNIFENLSSVIESPPVASLFRKYKGVPAITVAAGPSLDKNAFRLAAIKGKGIIIAVDTAVRSLLAVGVTPDIIVALDAKHENYFHLAGLNLPDTLMVLNPVVHPKIVKESVGPKVFVGYAHPLLRWIETLIGDLGTIRTGGSVATSAFDLALKMGCSPIIMVGQDMVYVGTSTHATGSVQNVLNRASVDTEEEIGQLFDTHDIFGRKARTSEKMETWRRWFEIIVAQSGACALNATEGGASINGVDNVCLAEAMARFCSGDDAGFSAPVCESGNVKRELVEALKEVRVQARRVKNSSGQGLAIVKNVMLSLPEGSPKNIFEAMEQLGTFLNDILEMKTFSEVNRWDVDSAIDSVEDSLRAVHGINNENEKLKAMLNAYLGLFNKLYGCASGFEKSASGVLRELEKGEHKLGVGS</sequence>
<reference evidence="2" key="1">
    <citation type="submission" date="2018-06" db="EMBL/GenBank/DDBJ databases">
        <authorList>
            <person name="Zhirakovskaya E."/>
        </authorList>
    </citation>
    <scope>NUCLEOTIDE SEQUENCE</scope>
</reference>
<evidence type="ECO:0000259" key="1">
    <source>
        <dbReference type="Pfam" id="PF01973"/>
    </source>
</evidence>
<proteinExistence type="predicted"/>
<dbReference type="PANTHER" id="PTHR41786:SF1">
    <property type="entry name" value="6-HYDROXYMETHYLPTERIN DIPHOSPHOKINASE MPTE-LIKE DOMAIN-CONTAINING PROTEIN"/>
    <property type="match status" value="1"/>
</dbReference>